<feature type="transmembrane region" description="Helical" evidence="1">
    <location>
        <begin position="20"/>
        <end position="43"/>
    </location>
</feature>
<dbReference type="EMBL" id="JABCRI010000021">
    <property type="protein sequence ID" value="KAF8379945.1"/>
    <property type="molecule type" value="Genomic_DNA"/>
</dbReference>
<organism evidence="2 3">
    <name type="scientific">Tetracentron sinense</name>
    <name type="common">Spur-leaf</name>
    <dbReference type="NCBI Taxonomy" id="13715"/>
    <lineage>
        <taxon>Eukaryota</taxon>
        <taxon>Viridiplantae</taxon>
        <taxon>Streptophyta</taxon>
        <taxon>Embryophyta</taxon>
        <taxon>Tracheophyta</taxon>
        <taxon>Spermatophyta</taxon>
        <taxon>Magnoliopsida</taxon>
        <taxon>Trochodendrales</taxon>
        <taxon>Trochodendraceae</taxon>
        <taxon>Tetracentron</taxon>
    </lineage>
</organism>
<dbReference type="Proteomes" id="UP000655225">
    <property type="component" value="Unassembled WGS sequence"/>
</dbReference>
<keyword evidence="1" id="KW-0472">Membrane</keyword>
<sequence>MNDLSNAPLRDRHCCSFKPIPAPVLCVLVPLFFIGLSVSIFILVIVHNAFFFVFVTLLSALVLAFLVWNTLNWRRNGAILLFLDSFPDSDLRIARDGQLVKITGFASCGTLSLESSYEKVPRCIYTSTLLYEYKGFDSKPAVGNGGCFHWSLEYSERFSTDFYITDMKSGIRAMVKAGDDSKVIPLIFESKLVCTTSKHRVLSPHLRKWLGDRNLSAEARLLRIEEGYIKEGGIVTVTGVLHRNNEVLMIVQPPELISTGCLWRKLLLPVDVDGLILGVPETTPAVTNTCSVQGPEQ</sequence>
<evidence type="ECO:0000313" key="3">
    <source>
        <dbReference type="Proteomes" id="UP000655225"/>
    </source>
</evidence>
<reference evidence="2 3" key="1">
    <citation type="submission" date="2020-04" db="EMBL/GenBank/DDBJ databases">
        <title>Plant Genome Project.</title>
        <authorList>
            <person name="Zhang R.-G."/>
        </authorList>
    </citation>
    <scope>NUCLEOTIDE SEQUENCE [LARGE SCALE GENOMIC DNA]</scope>
    <source>
        <strain evidence="2">YNK0</strain>
        <tissue evidence="2">Leaf</tissue>
    </source>
</reference>
<dbReference type="OrthoDB" id="1875545at2759"/>
<accession>A0A835D1J7</accession>
<dbReference type="PANTHER" id="PTHR33709">
    <property type="entry name" value="OSJNBA0035M09.9 PROTEIN"/>
    <property type="match status" value="1"/>
</dbReference>
<keyword evidence="3" id="KW-1185">Reference proteome</keyword>
<dbReference type="AlphaFoldDB" id="A0A835D1J7"/>
<keyword evidence="1" id="KW-1133">Transmembrane helix</keyword>
<feature type="transmembrane region" description="Helical" evidence="1">
    <location>
        <begin position="49"/>
        <end position="68"/>
    </location>
</feature>
<protein>
    <submittedName>
        <fullName evidence="2">Uncharacterized protein</fullName>
    </submittedName>
</protein>
<proteinExistence type="predicted"/>
<gene>
    <name evidence="2" type="ORF">HHK36_027411</name>
</gene>
<keyword evidence="1" id="KW-0812">Transmembrane</keyword>
<dbReference type="PANTHER" id="PTHR33709:SF20">
    <property type="entry name" value="OS04G0541900 PROTEIN"/>
    <property type="match status" value="1"/>
</dbReference>
<dbReference type="OMA" id="FILIVVH"/>
<dbReference type="InterPro" id="IPR040339">
    <property type="entry name" value="At1g16860-like"/>
</dbReference>
<evidence type="ECO:0000313" key="2">
    <source>
        <dbReference type="EMBL" id="KAF8379945.1"/>
    </source>
</evidence>
<evidence type="ECO:0000256" key="1">
    <source>
        <dbReference type="SAM" id="Phobius"/>
    </source>
</evidence>
<name>A0A835D1J7_TETSI</name>
<comment type="caution">
    <text evidence="2">The sequence shown here is derived from an EMBL/GenBank/DDBJ whole genome shotgun (WGS) entry which is preliminary data.</text>
</comment>